<name>A0A0N4ZC77_PARTI</name>
<dbReference type="AlphaFoldDB" id="A0A0N4ZC77"/>
<sequence length="77" mass="9210">MFDLTDTQHVIMSLILHFVGINFGIWCWYLFPKNPHRQVNRNANRIVVEAIKKNKNDEEELLIESPSKDLFYNRYQG</sequence>
<organism evidence="2 3">
    <name type="scientific">Parastrongyloides trichosuri</name>
    <name type="common">Possum-specific nematode worm</name>
    <dbReference type="NCBI Taxonomy" id="131310"/>
    <lineage>
        <taxon>Eukaryota</taxon>
        <taxon>Metazoa</taxon>
        <taxon>Ecdysozoa</taxon>
        <taxon>Nematoda</taxon>
        <taxon>Chromadorea</taxon>
        <taxon>Rhabditida</taxon>
        <taxon>Tylenchina</taxon>
        <taxon>Panagrolaimomorpha</taxon>
        <taxon>Strongyloidoidea</taxon>
        <taxon>Strongyloididae</taxon>
        <taxon>Parastrongyloides</taxon>
    </lineage>
</organism>
<keyword evidence="1" id="KW-0812">Transmembrane</keyword>
<evidence type="ECO:0000256" key="1">
    <source>
        <dbReference type="SAM" id="Phobius"/>
    </source>
</evidence>
<protein>
    <submittedName>
        <fullName evidence="3">Transcriptional regulator</fullName>
    </submittedName>
</protein>
<reference evidence="3" key="1">
    <citation type="submission" date="2017-02" db="UniProtKB">
        <authorList>
            <consortium name="WormBaseParasite"/>
        </authorList>
    </citation>
    <scope>IDENTIFICATION</scope>
</reference>
<dbReference type="WBParaSite" id="PTRK_0000513200.1">
    <property type="protein sequence ID" value="PTRK_0000513200.1"/>
    <property type="gene ID" value="PTRK_0000513200"/>
</dbReference>
<dbReference type="Proteomes" id="UP000038045">
    <property type="component" value="Unplaced"/>
</dbReference>
<feature type="transmembrane region" description="Helical" evidence="1">
    <location>
        <begin position="12"/>
        <end position="31"/>
    </location>
</feature>
<keyword evidence="1" id="KW-0472">Membrane</keyword>
<proteinExistence type="predicted"/>
<keyword evidence="1" id="KW-1133">Transmembrane helix</keyword>
<accession>A0A0N4ZC77</accession>
<keyword evidence="2" id="KW-1185">Reference proteome</keyword>
<evidence type="ECO:0000313" key="2">
    <source>
        <dbReference type="Proteomes" id="UP000038045"/>
    </source>
</evidence>
<evidence type="ECO:0000313" key="3">
    <source>
        <dbReference type="WBParaSite" id="PTRK_0000513200.1"/>
    </source>
</evidence>